<evidence type="ECO:0000259" key="8">
    <source>
        <dbReference type="Pfam" id="PF07962"/>
    </source>
</evidence>
<dbReference type="GO" id="GO:0043111">
    <property type="term" value="P:replication fork arrest"/>
    <property type="evidence" value="ECO:0007669"/>
    <property type="project" value="TreeGrafter"/>
</dbReference>
<feature type="region of interest" description="Disordered" evidence="7">
    <location>
        <begin position="407"/>
        <end position="439"/>
    </location>
</feature>
<evidence type="ECO:0000256" key="1">
    <source>
        <dbReference type="ARBA" id="ARBA00004123"/>
    </source>
</evidence>
<comment type="similarity">
    <text evidence="2 6">Belongs to the CSM3 family.</text>
</comment>
<feature type="compositionally biased region" description="Polar residues" evidence="7">
    <location>
        <begin position="126"/>
        <end position="137"/>
    </location>
</feature>
<evidence type="ECO:0000256" key="6">
    <source>
        <dbReference type="RuleBase" id="RU366049"/>
    </source>
</evidence>
<dbReference type="Pfam" id="PF07962">
    <property type="entry name" value="Swi3"/>
    <property type="match status" value="1"/>
</dbReference>
<feature type="region of interest" description="Disordered" evidence="7">
    <location>
        <begin position="263"/>
        <end position="395"/>
    </location>
</feature>
<keyword evidence="3 6" id="KW-0227">DNA damage</keyword>
<accession>W4KJ41</accession>
<dbReference type="InterPro" id="IPR040038">
    <property type="entry name" value="TIPIN/Csm3/Swi3"/>
</dbReference>
<keyword evidence="10" id="KW-1185">Reference proteome</keyword>
<dbReference type="STRING" id="747525.W4KJ41"/>
<dbReference type="GO" id="GO:0006974">
    <property type="term" value="P:DNA damage response"/>
    <property type="evidence" value="ECO:0007669"/>
    <property type="project" value="UniProtKB-KW"/>
</dbReference>
<evidence type="ECO:0000256" key="5">
    <source>
        <dbReference type="ARBA" id="ARBA00023306"/>
    </source>
</evidence>
<dbReference type="OrthoDB" id="437078at2759"/>
<dbReference type="KEGG" id="hir:HETIRDRAFT_380015"/>
<evidence type="ECO:0000256" key="4">
    <source>
        <dbReference type="ARBA" id="ARBA00023242"/>
    </source>
</evidence>
<dbReference type="GO" id="GO:0000076">
    <property type="term" value="P:DNA replication checkpoint signaling"/>
    <property type="evidence" value="ECO:0007669"/>
    <property type="project" value="UniProtKB-UniRule"/>
</dbReference>
<evidence type="ECO:0000313" key="9">
    <source>
        <dbReference type="EMBL" id="ETW85868.1"/>
    </source>
</evidence>
<feature type="compositionally biased region" description="Low complexity" evidence="7">
    <location>
        <begin position="57"/>
        <end position="68"/>
    </location>
</feature>
<evidence type="ECO:0000256" key="2">
    <source>
        <dbReference type="ARBA" id="ARBA00006075"/>
    </source>
</evidence>
<protein>
    <recommendedName>
        <fullName evidence="6">Chromosome segregation in meiosis protein</fullName>
    </recommendedName>
</protein>
<feature type="compositionally biased region" description="Acidic residues" evidence="7">
    <location>
        <begin position="313"/>
        <end position="326"/>
    </location>
</feature>
<evidence type="ECO:0000256" key="7">
    <source>
        <dbReference type="SAM" id="MobiDB-lite"/>
    </source>
</evidence>
<sequence>MASVSLDDIWNAPAEIRSSTSALPIELNDSDGEANAPRKRKQPLFYTSDDDEPPPASTRAAPSALAPTNKPSMPDIDALFENLDEPDDVFQGLAPALDLDQLRREADAHNARTVQAEYSRILPREMQSSRLSDTQTQSKDKDQKGKSALVDDDDGEPEQKKKRKPIAKLDEARLLGKDGFPQLLKDTQHFRPRGKGHEAADLDSVLQIYQFWTHRMYSKNKFRDSVQRIEKLCHSKRMHVALSVWRDESKGLINGRRFDDDEAIELSDNDEPSARVKRTTAMSDADRDAEGSPTSQQSSRPPPSSSPGPSSAPEDEFDIDTLIAEEEALRAQRPPLPGPISPASHSYTTANAQPERLPETSDEDEAMWDALDTDFTAPTPAPPPARAAPVRRDDEDEDMWDVVREMEQAQEQTMARPAQSAGGGPPSGTNDEDWDDMYM</sequence>
<feature type="domain" description="Chromosome segregation in meiosis protein 3" evidence="8">
    <location>
        <begin position="168"/>
        <end position="249"/>
    </location>
</feature>
<dbReference type="EMBL" id="KI925455">
    <property type="protein sequence ID" value="ETW85868.1"/>
    <property type="molecule type" value="Genomic_DNA"/>
</dbReference>
<dbReference type="GO" id="GO:0003677">
    <property type="term" value="F:DNA binding"/>
    <property type="evidence" value="ECO:0007669"/>
    <property type="project" value="TreeGrafter"/>
</dbReference>
<feature type="compositionally biased region" description="Low complexity" evidence="7">
    <location>
        <begin position="369"/>
        <end position="378"/>
    </location>
</feature>
<feature type="compositionally biased region" description="Acidic residues" evidence="7">
    <location>
        <begin position="430"/>
        <end position="439"/>
    </location>
</feature>
<gene>
    <name evidence="9" type="ORF">HETIRDRAFT_380015</name>
</gene>
<dbReference type="GO" id="GO:0031297">
    <property type="term" value="P:replication fork processing"/>
    <property type="evidence" value="ECO:0007669"/>
    <property type="project" value="UniProtKB-UniRule"/>
</dbReference>
<dbReference type="PANTHER" id="PTHR13220">
    <property type="entry name" value="TIMELESS INTERACTING-RELATED"/>
    <property type="match status" value="1"/>
</dbReference>
<proteinExistence type="inferred from homology"/>
<dbReference type="eggNOG" id="KOG3004">
    <property type="taxonomic scope" value="Eukaryota"/>
</dbReference>
<feature type="region of interest" description="Disordered" evidence="7">
    <location>
        <begin position="110"/>
        <end position="170"/>
    </location>
</feature>
<dbReference type="InParanoid" id="W4KJ41"/>
<dbReference type="AlphaFoldDB" id="W4KJ41"/>
<keyword evidence="5 6" id="KW-0131">Cell cycle</keyword>
<reference evidence="9 10" key="1">
    <citation type="journal article" date="2012" name="New Phytol.">
        <title>Insight into trade-off between wood decay and parasitism from the genome of a fungal forest pathogen.</title>
        <authorList>
            <person name="Olson A."/>
            <person name="Aerts A."/>
            <person name="Asiegbu F."/>
            <person name="Belbahri L."/>
            <person name="Bouzid O."/>
            <person name="Broberg A."/>
            <person name="Canback B."/>
            <person name="Coutinho P.M."/>
            <person name="Cullen D."/>
            <person name="Dalman K."/>
            <person name="Deflorio G."/>
            <person name="van Diepen L.T."/>
            <person name="Dunand C."/>
            <person name="Duplessis S."/>
            <person name="Durling M."/>
            <person name="Gonthier P."/>
            <person name="Grimwood J."/>
            <person name="Fossdal C.G."/>
            <person name="Hansson D."/>
            <person name="Henrissat B."/>
            <person name="Hietala A."/>
            <person name="Himmelstrand K."/>
            <person name="Hoffmeister D."/>
            <person name="Hogberg N."/>
            <person name="James T.Y."/>
            <person name="Karlsson M."/>
            <person name="Kohler A."/>
            <person name="Kues U."/>
            <person name="Lee Y.H."/>
            <person name="Lin Y.C."/>
            <person name="Lind M."/>
            <person name="Lindquist E."/>
            <person name="Lombard V."/>
            <person name="Lucas S."/>
            <person name="Lunden K."/>
            <person name="Morin E."/>
            <person name="Murat C."/>
            <person name="Park J."/>
            <person name="Raffaello T."/>
            <person name="Rouze P."/>
            <person name="Salamov A."/>
            <person name="Schmutz J."/>
            <person name="Solheim H."/>
            <person name="Stahlberg J."/>
            <person name="Velez H."/>
            <person name="de Vries R.P."/>
            <person name="Wiebenga A."/>
            <person name="Woodward S."/>
            <person name="Yakovlev I."/>
            <person name="Garbelotto M."/>
            <person name="Martin F."/>
            <person name="Grigoriev I.V."/>
            <person name="Stenlid J."/>
        </authorList>
    </citation>
    <scope>NUCLEOTIDE SEQUENCE [LARGE SCALE GENOMIC DNA]</scope>
    <source>
        <strain evidence="9 10">TC 32-1</strain>
    </source>
</reference>
<dbReference type="RefSeq" id="XP_009542679.1">
    <property type="nucleotide sequence ID" value="XM_009544384.1"/>
</dbReference>
<dbReference type="PANTHER" id="PTHR13220:SF11">
    <property type="entry name" value="TIMELESS-INTERACTING PROTEIN"/>
    <property type="match status" value="1"/>
</dbReference>
<evidence type="ECO:0000313" key="10">
    <source>
        <dbReference type="Proteomes" id="UP000030671"/>
    </source>
</evidence>
<comment type="function">
    <text evidence="6">Plays an important role in the control of DNA replication and the maintenance of replication fork stability.</text>
</comment>
<dbReference type="GO" id="GO:0031298">
    <property type="term" value="C:replication fork protection complex"/>
    <property type="evidence" value="ECO:0007669"/>
    <property type="project" value="TreeGrafter"/>
</dbReference>
<feature type="region of interest" description="Disordered" evidence="7">
    <location>
        <begin position="23"/>
        <end position="78"/>
    </location>
</feature>
<keyword evidence="4 6" id="KW-0539">Nucleus</keyword>
<name>W4KJ41_HETIT</name>
<evidence type="ECO:0000256" key="3">
    <source>
        <dbReference type="ARBA" id="ARBA00022763"/>
    </source>
</evidence>
<dbReference type="InterPro" id="IPR012923">
    <property type="entry name" value="Csm3"/>
</dbReference>
<dbReference type="GeneID" id="20671999"/>
<dbReference type="Proteomes" id="UP000030671">
    <property type="component" value="Unassembled WGS sequence"/>
</dbReference>
<dbReference type="HOGENOM" id="CLU_050882_0_0_1"/>
<organism evidence="9 10">
    <name type="scientific">Heterobasidion irregulare (strain TC 32-1)</name>
    <dbReference type="NCBI Taxonomy" id="747525"/>
    <lineage>
        <taxon>Eukaryota</taxon>
        <taxon>Fungi</taxon>
        <taxon>Dikarya</taxon>
        <taxon>Basidiomycota</taxon>
        <taxon>Agaricomycotina</taxon>
        <taxon>Agaricomycetes</taxon>
        <taxon>Russulales</taxon>
        <taxon>Bondarzewiaceae</taxon>
        <taxon>Heterobasidion</taxon>
        <taxon>Heterobasidion annosum species complex</taxon>
    </lineage>
</organism>
<comment type="subcellular location">
    <subcellularLocation>
        <location evidence="1 6">Nucleus</location>
    </subcellularLocation>
</comment>
<feature type="compositionally biased region" description="Polar residues" evidence="7">
    <location>
        <begin position="343"/>
        <end position="352"/>
    </location>
</feature>